<comment type="caution">
    <text evidence="2">The sequence shown here is derived from an EMBL/GenBank/DDBJ whole genome shotgun (WGS) entry which is preliminary data.</text>
</comment>
<dbReference type="PANTHER" id="PTHR38449:SF1">
    <property type="entry name" value="REGULATORY PROTEIN SSL2874-RELATED"/>
    <property type="match status" value="1"/>
</dbReference>
<dbReference type="Proteomes" id="UP000273083">
    <property type="component" value="Unassembled WGS sequence"/>
</dbReference>
<evidence type="ECO:0000313" key="3">
    <source>
        <dbReference type="Proteomes" id="UP000273083"/>
    </source>
</evidence>
<dbReference type="PANTHER" id="PTHR38449">
    <property type="entry name" value="REGULATORY PROTEIN TM_1690-RELATED"/>
    <property type="match status" value="1"/>
</dbReference>
<dbReference type="Pfam" id="PF04025">
    <property type="entry name" value="RemA-like"/>
    <property type="match status" value="1"/>
</dbReference>
<dbReference type="OrthoDB" id="5432174at2"/>
<accession>A0A3N1XVS0</accession>
<dbReference type="NCBIfam" id="NF003315">
    <property type="entry name" value="PRK04323.1"/>
    <property type="match status" value="1"/>
</dbReference>
<sequence>MNRLINIGFGNIVNTNKIISIISPEAAPVKRMVQNAKDSGMAIDATCGRRTRSVIVTESGHLVLSALLPETIASRANGIDTASTTKGEEE</sequence>
<dbReference type="InterPro" id="IPR007169">
    <property type="entry name" value="RemA-like"/>
</dbReference>
<evidence type="ECO:0000256" key="1">
    <source>
        <dbReference type="HAMAP-Rule" id="MF_01503"/>
    </source>
</evidence>
<reference evidence="2 3" key="1">
    <citation type="submission" date="2018-11" db="EMBL/GenBank/DDBJ databases">
        <title>Genomic Encyclopedia of Type Strains, Phase IV (KMG-IV): sequencing the most valuable type-strain genomes for metagenomic binning, comparative biology and taxonomic classification.</title>
        <authorList>
            <person name="Goeker M."/>
        </authorList>
    </citation>
    <scope>NUCLEOTIDE SEQUENCE [LARGE SCALE GENOMIC DNA]</scope>
    <source>
        <strain evidence="2 3">DSM 26537</strain>
    </source>
</reference>
<gene>
    <name evidence="2" type="ORF">EDD66_102364</name>
</gene>
<protein>
    <recommendedName>
        <fullName evidence="1">Putative regulatory protein EDD66_102364</fullName>
    </recommendedName>
</protein>
<organism evidence="2 3">
    <name type="scientific">Mobilisporobacter senegalensis</name>
    <dbReference type="NCBI Taxonomy" id="1329262"/>
    <lineage>
        <taxon>Bacteria</taxon>
        <taxon>Bacillati</taxon>
        <taxon>Bacillota</taxon>
        <taxon>Clostridia</taxon>
        <taxon>Lachnospirales</taxon>
        <taxon>Lachnospiraceae</taxon>
        <taxon>Mobilisporobacter</taxon>
    </lineage>
</organism>
<name>A0A3N1XVS0_9FIRM</name>
<dbReference type="HAMAP" id="MF_01503">
    <property type="entry name" value="RemA"/>
    <property type="match status" value="1"/>
</dbReference>
<dbReference type="AlphaFoldDB" id="A0A3N1XVS0"/>
<comment type="similarity">
    <text evidence="1">Belongs to the RemA family.</text>
</comment>
<proteinExistence type="inferred from homology"/>
<dbReference type="RefSeq" id="WP_123608394.1">
    <property type="nucleotide sequence ID" value="NZ_RJVG01000002.1"/>
</dbReference>
<dbReference type="EMBL" id="RJVG01000002">
    <property type="protein sequence ID" value="ROR30709.1"/>
    <property type="molecule type" value="Genomic_DNA"/>
</dbReference>
<evidence type="ECO:0000313" key="2">
    <source>
        <dbReference type="EMBL" id="ROR30709.1"/>
    </source>
</evidence>
<keyword evidence="3" id="KW-1185">Reference proteome</keyword>